<gene>
    <name evidence="2" type="ORF">NCAV_0904</name>
</gene>
<dbReference type="AlphaFoldDB" id="A0A2K5AQZ8"/>
<dbReference type="Proteomes" id="UP000236248">
    <property type="component" value="Chromosome NCAV"/>
</dbReference>
<organism evidence="2 3">
    <name type="scientific">Candidatus Nitrosocaldus cavascurensis</name>
    <dbReference type="NCBI Taxonomy" id="2058097"/>
    <lineage>
        <taxon>Archaea</taxon>
        <taxon>Nitrososphaerota</taxon>
        <taxon>Nitrososphaeria</taxon>
        <taxon>Candidatus Nitrosocaldales</taxon>
        <taxon>Candidatus Nitrosocaldaceae</taxon>
        <taxon>Candidatus Nitrosocaldus</taxon>
    </lineage>
</organism>
<dbReference type="KEGG" id="ncv:NCAV_0904"/>
<keyword evidence="3" id="KW-1185">Reference proteome</keyword>
<dbReference type="GeneID" id="41594959"/>
<proteinExistence type="predicted"/>
<evidence type="ECO:0000313" key="2">
    <source>
        <dbReference type="EMBL" id="SPC34081.1"/>
    </source>
</evidence>
<feature type="compositionally biased region" description="Basic and acidic residues" evidence="1">
    <location>
        <begin position="1"/>
        <end position="41"/>
    </location>
</feature>
<name>A0A2K5AQZ8_9ARCH</name>
<protein>
    <submittedName>
        <fullName evidence="2">Uncharacterized protein</fullName>
    </submittedName>
</protein>
<accession>A0A2K5AQZ8</accession>
<feature type="region of interest" description="Disordered" evidence="1">
    <location>
        <begin position="1"/>
        <end position="43"/>
    </location>
</feature>
<evidence type="ECO:0000313" key="3">
    <source>
        <dbReference type="Proteomes" id="UP000236248"/>
    </source>
</evidence>
<sequence>MQEEQTTNKEEYKKVMAEEEKGEDKRDDKKKEETKTIHKTEQVVSPVIHSKVEASREIPETEKERTIRPMKRVAIPIVKIEDPPKPSIQFAFDTNIKEIPRLILPKVKVPIIKIEDPPKPSIQFAFDINIREIPRLILPKVKVPIYNKQKTILLPRFRLEYFDSTISEQLKEDLKRIEKIYEKTENGTANKGNRKIEASIIPIIRLEEPISSKQRQLDKEIPKLISISEEPPTRDKPDILLDKEIPERNIDSLTKMQEHEELETTKLVQGGAAPGNGDGTSDTMPDIFELIFEGGNGCGHKIRSKDKKVILFLDSNDNSYIRFLEELYNRIYHEIEGRELKHPLIISKYDEYWKNKVEKQLDPSDTIIRIELDYKEGDNKYPWENIDDNELKGRFDAFFTGIGFIIFRTSNRDMFNKYKKKLESIRKALNNGFKLIVLEAKPLNERLANLLWGYALDDADKLAAKFDTVFNDARDAFEKKLSKIKDEEGIFEIVTNRSLEVKESPLHYYIKVFLVSYLVRKLREKGEKLTTISEIKDKILVEKNLDSVIPDIRVGNEVYEVEILFGEGVNAMKKIDETIEKYENVSSIKIKKINVVMDNLGFFLHLNDLKNRKVHLGDRVEFYTLDIKNRELISLDEFIKRLKDEIGLLDQIREKVTK</sequence>
<dbReference type="EMBL" id="LT981265">
    <property type="protein sequence ID" value="SPC34081.1"/>
    <property type="molecule type" value="Genomic_DNA"/>
</dbReference>
<evidence type="ECO:0000256" key="1">
    <source>
        <dbReference type="SAM" id="MobiDB-lite"/>
    </source>
</evidence>
<reference evidence="3" key="1">
    <citation type="submission" date="2018-01" db="EMBL/GenBank/DDBJ databases">
        <authorList>
            <person name="Kerou L M."/>
        </authorList>
    </citation>
    <scope>NUCLEOTIDE SEQUENCE [LARGE SCALE GENOMIC DNA]</scope>
    <source>
        <strain evidence="3">SCU2</strain>
    </source>
</reference>
<dbReference type="RefSeq" id="WP_103287180.1">
    <property type="nucleotide sequence ID" value="NZ_LT981265.1"/>
</dbReference>